<feature type="domain" description="DUF7507" evidence="1">
    <location>
        <begin position="724"/>
        <end position="823"/>
    </location>
</feature>
<feature type="domain" description="DUF7507" evidence="1">
    <location>
        <begin position="1373"/>
        <end position="1474"/>
    </location>
</feature>
<dbReference type="PATRIC" id="fig|1547436.3.peg.927"/>
<evidence type="ECO:0000313" key="3">
    <source>
        <dbReference type="Proteomes" id="UP000050827"/>
    </source>
</evidence>
<name>A0A0Q1DK61_9FLAO</name>
<feature type="domain" description="DUF7507" evidence="1">
    <location>
        <begin position="337"/>
        <end position="420"/>
    </location>
</feature>
<dbReference type="RefSeq" id="WP_055392786.1">
    <property type="nucleotide sequence ID" value="NZ_LCTZ01000002.1"/>
</dbReference>
<dbReference type="STRING" id="346185.AAY42_04420"/>
<dbReference type="InterPro" id="IPR026341">
    <property type="entry name" value="T9SS_type_B"/>
</dbReference>
<dbReference type="Pfam" id="PF13585">
    <property type="entry name" value="CHU_C"/>
    <property type="match status" value="1"/>
</dbReference>
<feature type="domain" description="DUF7507" evidence="1">
    <location>
        <begin position="594"/>
        <end position="691"/>
    </location>
</feature>
<feature type="domain" description="DUF7507" evidence="1">
    <location>
        <begin position="1238"/>
        <end position="1336"/>
    </location>
</feature>
<keyword evidence="3" id="KW-1185">Reference proteome</keyword>
<reference evidence="2 3" key="1">
    <citation type="submission" date="2015-04" db="EMBL/GenBank/DDBJ databases">
        <title>Complete genome of flavobacterium.</title>
        <authorList>
            <person name="Kwon Y.M."/>
            <person name="Kim S.-J."/>
        </authorList>
    </citation>
    <scope>NUCLEOTIDE SEQUENCE [LARGE SCALE GENOMIC DNA]</scope>
    <source>
        <strain evidence="2 3">DK169</strain>
    </source>
</reference>
<dbReference type="Proteomes" id="UP000050827">
    <property type="component" value="Unassembled WGS sequence"/>
</dbReference>
<dbReference type="PANTHER" id="PTHR34819">
    <property type="entry name" value="LARGE CYSTEINE-RICH PERIPLASMIC PROTEIN OMCB"/>
    <property type="match status" value="1"/>
</dbReference>
<accession>A0A0Q1DK61</accession>
<feature type="domain" description="DUF7507" evidence="1">
    <location>
        <begin position="986"/>
        <end position="1085"/>
    </location>
</feature>
<organism evidence="2 3">
    <name type="scientific">Flagellimonas eckloniae</name>
    <dbReference type="NCBI Taxonomy" id="346185"/>
    <lineage>
        <taxon>Bacteria</taxon>
        <taxon>Pseudomonadati</taxon>
        <taxon>Bacteroidota</taxon>
        <taxon>Flavobacteriia</taxon>
        <taxon>Flavobacteriales</taxon>
        <taxon>Flavobacteriaceae</taxon>
        <taxon>Flagellimonas</taxon>
    </lineage>
</organism>
<dbReference type="NCBIfam" id="TIGR04131">
    <property type="entry name" value="Bac_Flav_CTERM"/>
    <property type="match status" value="1"/>
</dbReference>
<feature type="domain" description="DUF7507" evidence="1">
    <location>
        <begin position="187"/>
        <end position="287"/>
    </location>
</feature>
<dbReference type="NCBIfam" id="TIGR01451">
    <property type="entry name" value="B_ant_repeat"/>
    <property type="match status" value="1"/>
</dbReference>
<feature type="domain" description="DUF7507" evidence="1">
    <location>
        <begin position="859"/>
        <end position="953"/>
    </location>
</feature>
<dbReference type="InterPro" id="IPR055354">
    <property type="entry name" value="DUF7507"/>
</dbReference>
<protein>
    <recommendedName>
        <fullName evidence="1">DUF7507 domain-containing protein</fullName>
    </recommendedName>
</protein>
<feature type="domain" description="DUF7507" evidence="1">
    <location>
        <begin position="456"/>
        <end position="564"/>
    </location>
</feature>
<proteinExistence type="predicted"/>
<dbReference type="InterPro" id="IPR051172">
    <property type="entry name" value="Chlamydia_OmcB"/>
</dbReference>
<dbReference type="Pfam" id="PF24346">
    <property type="entry name" value="DUF7507"/>
    <property type="match status" value="10"/>
</dbReference>
<evidence type="ECO:0000259" key="1">
    <source>
        <dbReference type="Pfam" id="PF24346"/>
    </source>
</evidence>
<dbReference type="PANTHER" id="PTHR34819:SF3">
    <property type="entry name" value="CELL SURFACE PROTEIN"/>
    <property type="match status" value="1"/>
</dbReference>
<dbReference type="EMBL" id="LCTZ01000002">
    <property type="protein sequence ID" value="KQC29228.1"/>
    <property type="molecule type" value="Genomic_DNA"/>
</dbReference>
<comment type="caution">
    <text evidence="2">The sequence shown here is derived from an EMBL/GenBank/DDBJ whole genome shotgun (WGS) entry which is preliminary data.</text>
</comment>
<evidence type="ECO:0000313" key="2">
    <source>
        <dbReference type="EMBL" id="KQC29228.1"/>
    </source>
</evidence>
<dbReference type="InterPro" id="IPR047589">
    <property type="entry name" value="DUF11_rpt"/>
</dbReference>
<gene>
    <name evidence="2" type="ORF">AAY42_04420</name>
</gene>
<sequence>MAQIKKYPITFLLVPFFLVATSFKPVFNNNNPKTTSIHRASIKESSNNSTAFYAPIIGLVKQGVLNPGGAGIQPCTTIDYTYYVTNESTNGESFEAVTLSDPSVGIFNINLNNNIGDINTDNFLDDGEVWIFTISYTITSEERVAGEVRAEQATVSASSNIGGITDDSHPSNPLGDGDEIIDISECQPRVSLIKTGLLDPAGFVPCTTIEYSFSVANESLGPEEFQNIQIDDPILGPGSINGPIFDNGGDGKLSPGEAWEFTALYTIQQDDLQQGEVQNQAEIEVEIDATGDIITDFSHPSDSQSDDFTIIDIASCQNPVVEMLLNAAALPVDTDADTCPDAIDYIYTVLNSGNVDVNITSLIDDLNNVISLPNPNNGDADSDNQLDIGEEWIYTARYDIDQTDIDNSPLENQATLTSEIVGSLTQVPDELSHETDFTSAGLTSVDVSGTCADTAAIGLTKEDTSLIDDDGDGCNDAIQYTFRVSNEGNIDLNNIVLNDDLQQLGNNVPGPFSESISTDGILQVNEVWEYRAIYDITEMDVIGVNVTGQAQVFADPAPGVTITDFSHHTLFDDDADTVTNVSGTCYDTVEVGVTKSFVQTIDFDANGCDDQIEYTFTIHNLGGMDLNITNLHDDQLNDITAGPFNESINVNGVLDIGETWQYDGIGIYNITEPDATLGSVTGRARVTAQPVGIAVFIMDESHPIDETDVGDTVVNIPGACADGPSIAVTRVLQMMDTDTDGCNDQIDFTIRVSNPGGLDLNSVVLTDDQLPSPVVGPDTESINTNGILEVGEEWTYTSSYDISQTDIDGGDVFSKAVVDALSVVGNFPVQDFSHPTDPADDADNEILFSGACDDTVGVSIVRSTTLEDGGGDTCMDRIAITIEVTNTGNAPLDNVVVNDDLLINPPALFSNGNGDTILDSGETWEYTGSYNLDQADIDGINVISGADVRAQHIGSTFQVVDDSHPSSPNLDQDNDNDVSGACADTAEITLTRTHSLSDSDTDNCPDTIDFTIVVTNTGQVGLDTVVLTDDQLPSPVIGPNDESINTNGILEVGEEWTYTGSYNITPENIANTPLISDATVIAEPLGSTFQVSDNDQNNIDLSSACASFSAAVSVTLLDSFSDSNNDGCDDRIIYTYTVSNIGSADLGQILLTDDLGNTITAPTPNPGDLDNDNEIDQMEDWVFTATYFITQTDIDNSPQHRINQASVLAEPIGSTTDVTSDSNTTNTDVSSACLNDTASIGLIKTASLFDSDDDNCNDSVLYFFTVENLGNIALENILLEDFFFGITLTEPNSRNPNEDEILDIGEQWNYNLVRPIVQEDIDRTFVENQAMVTAYRTDLPDTFITDFSHQSTYTMDDPTRISVIGACINTSAGIGLVKAGVLFDSNEDGCLESIRYTFRIANLGNQPLTGLLLRDDLFENPIEGPLSGDDNDNDILEVDEEWTYTVVYGITQEDLNIGFVENQATITANVVEQENFIVNDISDSDLFTRDNLTRVSVIEACLGGTIGDSDFKIFTGITPNGDGVNDFFRIRSIENFPDNSLKIYNRWGVLVYEAEEYGSANNLFSGNSFGRATVAEDRSLPTGTYFYILTFSSNNPGKESYSGYLYINRD</sequence>
<feature type="domain" description="DUF7507" evidence="1">
    <location>
        <begin position="1114"/>
        <end position="1218"/>
    </location>
</feature>